<feature type="compositionally biased region" description="Low complexity" evidence="1">
    <location>
        <begin position="162"/>
        <end position="173"/>
    </location>
</feature>
<feature type="compositionally biased region" description="Acidic residues" evidence="1">
    <location>
        <begin position="146"/>
        <end position="159"/>
    </location>
</feature>
<evidence type="ECO:0000313" key="4">
    <source>
        <dbReference type="Proteomes" id="UP001596312"/>
    </source>
</evidence>
<feature type="compositionally biased region" description="Acidic residues" evidence="1">
    <location>
        <begin position="178"/>
        <end position="189"/>
    </location>
</feature>
<dbReference type="EMBL" id="JBHSXQ010000001">
    <property type="protein sequence ID" value="MFC6903851.1"/>
    <property type="molecule type" value="Genomic_DNA"/>
</dbReference>
<feature type="compositionally biased region" description="Basic and acidic residues" evidence="1">
    <location>
        <begin position="229"/>
        <end position="238"/>
    </location>
</feature>
<dbReference type="SUPFAM" id="SSF50969">
    <property type="entry name" value="YVTN repeat-like/Quinoprotein amine dehydrogenase"/>
    <property type="match status" value="1"/>
</dbReference>
<protein>
    <submittedName>
        <fullName evidence="3">Uncharacterized protein</fullName>
    </submittedName>
</protein>
<accession>A0ABD5UYD4</accession>
<feature type="region of interest" description="Disordered" evidence="1">
    <location>
        <begin position="66"/>
        <end position="271"/>
    </location>
</feature>
<dbReference type="Proteomes" id="UP001596312">
    <property type="component" value="Unassembled WGS sequence"/>
</dbReference>
<gene>
    <name evidence="3" type="ORF">ACFQGH_01420</name>
</gene>
<reference evidence="3 4" key="1">
    <citation type="journal article" date="2019" name="Int. J. Syst. Evol. Microbiol.">
        <title>The Global Catalogue of Microorganisms (GCM) 10K type strain sequencing project: providing services to taxonomists for standard genome sequencing and annotation.</title>
        <authorList>
            <consortium name="The Broad Institute Genomics Platform"/>
            <consortium name="The Broad Institute Genome Sequencing Center for Infectious Disease"/>
            <person name="Wu L."/>
            <person name="Ma J."/>
        </authorList>
    </citation>
    <scope>NUCLEOTIDE SEQUENCE [LARGE SCALE GENOMIC DNA]</scope>
    <source>
        <strain evidence="3 4">CGMCC 1.3240</strain>
    </source>
</reference>
<feature type="compositionally biased region" description="Basic and acidic residues" evidence="1">
    <location>
        <begin position="109"/>
        <end position="118"/>
    </location>
</feature>
<proteinExistence type="predicted"/>
<evidence type="ECO:0000256" key="1">
    <source>
        <dbReference type="SAM" id="MobiDB-lite"/>
    </source>
</evidence>
<organism evidence="3 4">
    <name type="scientific">Halalkalicoccus tibetensis</name>
    <dbReference type="NCBI Taxonomy" id="175632"/>
    <lineage>
        <taxon>Archaea</taxon>
        <taxon>Methanobacteriati</taxon>
        <taxon>Methanobacteriota</taxon>
        <taxon>Stenosarchaea group</taxon>
        <taxon>Halobacteria</taxon>
        <taxon>Halobacteriales</taxon>
        <taxon>Halococcaceae</taxon>
        <taxon>Halalkalicoccus</taxon>
    </lineage>
</organism>
<name>A0ABD5UYD4_9EURY</name>
<comment type="caution">
    <text evidence="3">The sequence shown here is derived from an EMBL/GenBank/DDBJ whole genome shotgun (WGS) entry which is preliminary data.</text>
</comment>
<feature type="compositionally biased region" description="Basic and acidic residues" evidence="1">
    <location>
        <begin position="129"/>
        <end position="145"/>
    </location>
</feature>
<keyword evidence="2" id="KW-0472">Membrane</keyword>
<keyword evidence="2" id="KW-0812">Transmembrane</keyword>
<feature type="transmembrane region" description="Helical" evidence="2">
    <location>
        <begin position="18"/>
        <end position="37"/>
    </location>
</feature>
<feature type="compositionally biased region" description="Low complexity" evidence="1">
    <location>
        <begin position="87"/>
        <end position="107"/>
    </location>
</feature>
<keyword evidence="2" id="KW-1133">Transmembrane helix</keyword>
<dbReference type="RefSeq" id="WP_340602338.1">
    <property type="nucleotide sequence ID" value="NZ_JBBMXV010000001.1"/>
</dbReference>
<feature type="transmembrane region" description="Helical" evidence="2">
    <location>
        <begin position="44"/>
        <end position="61"/>
    </location>
</feature>
<evidence type="ECO:0000256" key="2">
    <source>
        <dbReference type="SAM" id="Phobius"/>
    </source>
</evidence>
<evidence type="ECO:0000313" key="3">
    <source>
        <dbReference type="EMBL" id="MFC6903851.1"/>
    </source>
</evidence>
<dbReference type="AlphaFoldDB" id="A0ABD5UYD4"/>
<dbReference type="InterPro" id="IPR011044">
    <property type="entry name" value="Quino_amine_DH_bsu"/>
</dbReference>
<keyword evidence="4" id="KW-1185">Reference proteome</keyword>
<sequence>MSTASDGDGGFLTFYRQYAHTGIHTVTATALTAFGLLTFVHRGFVALAIAVYVLPPIYLYLTRNGEAPEPIDGDGASGADDRERPTTGDTPAATGAGNGDGAAAASDAGEDRPDRIDEPTPDTGLDPESSDRESTDPEGPAREEVAEPEPGEDREDAGDAPEATTTTGSATTGGETGSPDDEHEAESEIPSESTNENAVEDPDSGPEPAEDPRTGERAEPATSDVAGPEARRSPKPDASEDGAVADEGAVADDEGEEDGGGSAEWVEADSPTEETLLDAVSAGEGAYAAGKNGALLARSEDGDWELALESGPAAESTTLRGVDATDDGDAIWVAGDGGVLGRYDPATARHTDHSAPDGITDNWSGLAVAGAAGEERVALVNGSGQVLFGGYDGSEVEWDEPVKPGSGSSMSAIAFVDESTGYCCDTNAGVYRVEGSEFERIGIEDASGFDALAATGDTVAVASGDGTLQRFDGSVWTPVRVAEGSLSGLAADGEEWLAVGAGGTIHENREGGWETVDSPTKADLHGVAVGKTPVVVGADGTVVERV</sequence>
<feature type="compositionally biased region" description="Basic and acidic residues" evidence="1">
    <location>
        <begin position="210"/>
        <end position="219"/>
    </location>
</feature>
<feature type="compositionally biased region" description="Acidic residues" evidence="1">
    <location>
        <begin position="239"/>
        <end position="259"/>
    </location>
</feature>